<keyword evidence="4" id="KW-0804">Transcription</keyword>
<dbReference type="PROSITE" id="PS50944">
    <property type="entry name" value="HTH_DTXR"/>
    <property type="match status" value="1"/>
</dbReference>
<dbReference type="Gene3D" id="1.10.60.10">
    <property type="entry name" value="Iron dependent repressor, metal binding and dimerisation domain"/>
    <property type="match status" value="1"/>
</dbReference>
<protein>
    <submittedName>
        <fullName evidence="6">DtxR family iron (Metal) dependent repressor</fullName>
    </submittedName>
</protein>
<dbReference type="GO" id="GO:0003700">
    <property type="term" value="F:DNA-binding transcription factor activity"/>
    <property type="evidence" value="ECO:0007669"/>
    <property type="project" value="InterPro"/>
</dbReference>
<comment type="caution">
    <text evidence="6">The sequence shown here is derived from an EMBL/GenBank/DDBJ whole genome shotgun (WGS) entry which is preliminary data.</text>
</comment>
<dbReference type="PANTHER" id="PTHR33238">
    <property type="entry name" value="IRON (METAL) DEPENDENT REPRESSOR, DTXR FAMILY"/>
    <property type="match status" value="1"/>
</dbReference>
<proteinExistence type="inferred from homology"/>
<evidence type="ECO:0000256" key="4">
    <source>
        <dbReference type="ARBA" id="ARBA00023163"/>
    </source>
</evidence>
<evidence type="ECO:0000256" key="1">
    <source>
        <dbReference type="ARBA" id="ARBA00007871"/>
    </source>
</evidence>
<dbReference type="InterPro" id="IPR022687">
    <property type="entry name" value="HTH_DTXR"/>
</dbReference>
<dbReference type="InterPro" id="IPR050536">
    <property type="entry name" value="DtxR_MntR_Metal-Reg"/>
</dbReference>
<dbReference type="Gene3D" id="1.10.10.10">
    <property type="entry name" value="Winged helix-like DNA-binding domain superfamily/Winged helix DNA-binding domain"/>
    <property type="match status" value="1"/>
</dbReference>
<dbReference type="SUPFAM" id="SSF47979">
    <property type="entry name" value="Iron-dependent repressor protein, dimerization domain"/>
    <property type="match status" value="1"/>
</dbReference>
<dbReference type="GO" id="GO:0003677">
    <property type="term" value="F:DNA binding"/>
    <property type="evidence" value="ECO:0007669"/>
    <property type="project" value="UniProtKB-KW"/>
</dbReference>
<evidence type="ECO:0000313" key="6">
    <source>
        <dbReference type="EMBL" id="RBP67447.1"/>
    </source>
</evidence>
<keyword evidence="3" id="KW-0238">DNA-binding</keyword>
<dbReference type="AlphaFoldDB" id="A0A366IAW0"/>
<sequence length="121" mass="13640">MYESGENYLETIFVLHKRNGSVRSIDIARELDFSKPSVSRAVGILKDSGYIIVDEHGLINLTDEGREKAESIFERHQLLTAFLMKTAKVSEEVAEEDACKIEHVISDDTIQGIKDYLKGSH</sequence>
<dbReference type="OrthoDB" id="9794394at2"/>
<dbReference type="EMBL" id="QNRX01000004">
    <property type="protein sequence ID" value="RBP67447.1"/>
    <property type="molecule type" value="Genomic_DNA"/>
</dbReference>
<dbReference type="InterPro" id="IPR036421">
    <property type="entry name" value="Fe_dep_repressor_sf"/>
</dbReference>
<dbReference type="InterPro" id="IPR036388">
    <property type="entry name" value="WH-like_DNA-bd_sf"/>
</dbReference>
<dbReference type="InterPro" id="IPR036390">
    <property type="entry name" value="WH_DNA-bd_sf"/>
</dbReference>
<dbReference type="GO" id="GO:0046914">
    <property type="term" value="F:transition metal ion binding"/>
    <property type="evidence" value="ECO:0007669"/>
    <property type="project" value="InterPro"/>
</dbReference>
<dbReference type="RefSeq" id="WP_113920007.1">
    <property type="nucleotide sequence ID" value="NZ_QNRX01000004.1"/>
</dbReference>
<evidence type="ECO:0000259" key="5">
    <source>
        <dbReference type="PROSITE" id="PS50944"/>
    </source>
</evidence>
<dbReference type="SUPFAM" id="SSF46785">
    <property type="entry name" value="Winged helix' DNA-binding domain"/>
    <property type="match status" value="1"/>
</dbReference>
<dbReference type="PANTHER" id="PTHR33238:SF7">
    <property type="entry name" value="IRON-DEPENDENT TRANSCRIPTIONAL REGULATOR"/>
    <property type="match status" value="1"/>
</dbReference>
<evidence type="ECO:0000256" key="3">
    <source>
        <dbReference type="ARBA" id="ARBA00023125"/>
    </source>
</evidence>
<comment type="similarity">
    <text evidence="1">Belongs to the DtxR/MntR family.</text>
</comment>
<keyword evidence="7" id="KW-1185">Reference proteome</keyword>
<dbReference type="Pfam" id="PF01325">
    <property type="entry name" value="Fe_dep_repress"/>
    <property type="match status" value="1"/>
</dbReference>
<name>A0A366IAW0_9FIRM</name>
<dbReference type="InterPro" id="IPR001367">
    <property type="entry name" value="Fe_dep_repressor"/>
</dbReference>
<reference evidence="6 7" key="1">
    <citation type="submission" date="2018-06" db="EMBL/GenBank/DDBJ databases">
        <title>Genomic Encyclopedia of Type Strains, Phase IV (KMG-IV): sequencing the most valuable type-strain genomes for metagenomic binning, comparative biology and taxonomic classification.</title>
        <authorList>
            <person name="Goeker M."/>
        </authorList>
    </citation>
    <scope>NUCLEOTIDE SEQUENCE [LARGE SCALE GENOMIC DNA]</scope>
    <source>
        <strain evidence="6 7">DSM 22112</strain>
    </source>
</reference>
<evidence type="ECO:0000313" key="7">
    <source>
        <dbReference type="Proteomes" id="UP000253490"/>
    </source>
</evidence>
<dbReference type="SMART" id="SM00529">
    <property type="entry name" value="HTH_DTXR"/>
    <property type="match status" value="1"/>
</dbReference>
<dbReference type="GO" id="GO:0046983">
    <property type="term" value="F:protein dimerization activity"/>
    <property type="evidence" value="ECO:0007669"/>
    <property type="project" value="InterPro"/>
</dbReference>
<dbReference type="InterPro" id="IPR022689">
    <property type="entry name" value="Iron_dep_repressor"/>
</dbReference>
<organism evidence="6 7">
    <name type="scientific">Alkalibaculum bacchi</name>
    <dbReference type="NCBI Taxonomy" id="645887"/>
    <lineage>
        <taxon>Bacteria</taxon>
        <taxon>Bacillati</taxon>
        <taxon>Bacillota</taxon>
        <taxon>Clostridia</taxon>
        <taxon>Eubacteriales</taxon>
        <taxon>Eubacteriaceae</taxon>
        <taxon>Alkalibaculum</taxon>
    </lineage>
</organism>
<dbReference type="Pfam" id="PF02742">
    <property type="entry name" value="Fe_dep_repr_C"/>
    <property type="match status" value="1"/>
</dbReference>
<evidence type="ECO:0000256" key="2">
    <source>
        <dbReference type="ARBA" id="ARBA00023015"/>
    </source>
</evidence>
<feature type="domain" description="HTH dtxR-type" evidence="5">
    <location>
        <begin position="1"/>
        <end position="62"/>
    </location>
</feature>
<gene>
    <name evidence="6" type="ORF">DES36_104149</name>
</gene>
<keyword evidence="2" id="KW-0805">Transcription regulation</keyword>
<accession>A0A366IAW0</accession>
<dbReference type="Proteomes" id="UP000253490">
    <property type="component" value="Unassembled WGS sequence"/>
</dbReference>